<reference evidence="2" key="1">
    <citation type="journal article" date="2023" name="Nat. Plants">
        <title>Single-cell RNA sequencing provides a high-resolution roadmap for understanding the multicellular compartmentation of specialized metabolism.</title>
        <authorList>
            <person name="Sun S."/>
            <person name="Shen X."/>
            <person name="Li Y."/>
            <person name="Li Y."/>
            <person name="Wang S."/>
            <person name="Li R."/>
            <person name="Zhang H."/>
            <person name="Shen G."/>
            <person name="Guo B."/>
            <person name="Wei J."/>
            <person name="Xu J."/>
            <person name="St-Pierre B."/>
            <person name="Chen S."/>
            <person name="Sun C."/>
        </authorList>
    </citation>
    <scope>NUCLEOTIDE SEQUENCE [LARGE SCALE GENOMIC DNA]</scope>
</reference>
<dbReference type="Proteomes" id="UP001060085">
    <property type="component" value="Linkage Group LG03"/>
</dbReference>
<sequence>MDSIRVKPEEYGAFYTMERELYSFLAVELWRNPHEAIQAMALWLWFERLGFKNIVQRIWSLPRMLINKSTDEAIICYRCIRDPHFAYSSKATEIPLTCSILEEKISPEFFHENRETVIDGIRNVVNEVCATALEDLYIATVKRHSAQKTVKRPNTKSPTVKYSVFDSFASLGIVRELPKNTSSGKKVSPVPEHFFHSFDQLGFVGEVPEDGIDSFSNLGFGGVISNVNTVENTVPSALQWSLCQIFAKMGLKGQNFGDTASNVVPPRHGHSCSNLGYGGEISNTPAHGISAFGQPLCHSYASSSFGAKKMSNATKSGNRSPPENRTLFVTFSKGYPVTESEVRDFFTQLFGKCIEAFYMQPVMPHEQPLYARVVFCKPDIVDLVLNGLQKAKYTINGKHLWMRKFIAKHGGTSSSGRA</sequence>
<dbReference type="EMBL" id="CM044703">
    <property type="protein sequence ID" value="KAI5674271.1"/>
    <property type="molecule type" value="Genomic_DNA"/>
</dbReference>
<name>A0ACC0BNP1_CATRO</name>
<proteinExistence type="predicted"/>
<evidence type="ECO:0000313" key="1">
    <source>
        <dbReference type="EMBL" id="KAI5674271.1"/>
    </source>
</evidence>
<protein>
    <submittedName>
        <fullName evidence="1">Uncharacterized protein</fullName>
    </submittedName>
</protein>
<keyword evidence="2" id="KW-1185">Reference proteome</keyword>
<evidence type="ECO:0000313" key="2">
    <source>
        <dbReference type="Proteomes" id="UP001060085"/>
    </source>
</evidence>
<accession>A0ACC0BNP1</accession>
<organism evidence="1 2">
    <name type="scientific">Catharanthus roseus</name>
    <name type="common">Madagascar periwinkle</name>
    <name type="synonym">Vinca rosea</name>
    <dbReference type="NCBI Taxonomy" id="4058"/>
    <lineage>
        <taxon>Eukaryota</taxon>
        <taxon>Viridiplantae</taxon>
        <taxon>Streptophyta</taxon>
        <taxon>Embryophyta</taxon>
        <taxon>Tracheophyta</taxon>
        <taxon>Spermatophyta</taxon>
        <taxon>Magnoliopsida</taxon>
        <taxon>eudicotyledons</taxon>
        <taxon>Gunneridae</taxon>
        <taxon>Pentapetalae</taxon>
        <taxon>asterids</taxon>
        <taxon>lamiids</taxon>
        <taxon>Gentianales</taxon>
        <taxon>Apocynaceae</taxon>
        <taxon>Rauvolfioideae</taxon>
        <taxon>Vinceae</taxon>
        <taxon>Catharanthinae</taxon>
        <taxon>Catharanthus</taxon>
    </lineage>
</organism>
<comment type="caution">
    <text evidence="1">The sequence shown here is derived from an EMBL/GenBank/DDBJ whole genome shotgun (WGS) entry which is preliminary data.</text>
</comment>
<gene>
    <name evidence="1" type="ORF">M9H77_14635</name>
</gene>